<evidence type="ECO:0000313" key="15">
    <source>
        <dbReference type="Proteomes" id="UP000593626"/>
    </source>
</evidence>
<evidence type="ECO:0000259" key="13">
    <source>
        <dbReference type="PROSITE" id="PS51272"/>
    </source>
</evidence>
<keyword evidence="7 12" id="KW-0732">Signal</keyword>
<dbReference type="AlphaFoldDB" id="A0A7S8CCP9"/>
<feature type="signal peptide" evidence="12">
    <location>
        <begin position="1"/>
        <end position="24"/>
    </location>
</feature>
<dbReference type="CDD" id="cd07477">
    <property type="entry name" value="Peptidases_S8_Subtilisin_subset"/>
    <property type="match status" value="1"/>
</dbReference>
<dbReference type="InterPro" id="IPR001119">
    <property type="entry name" value="SLH_dom"/>
</dbReference>
<dbReference type="InterPro" id="IPR022398">
    <property type="entry name" value="Peptidase_S8_His-AS"/>
</dbReference>
<comment type="similarity">
    <text evidence="3 11">Belongs to the peptidase S8 family.</text>
</comment>
<dbReference type="InterPro" id="IPR000209">
    <property type="entry name" value="Peptidase_S8/S53_dom"/>
</dbReference>
<feature type="active site" description="Charge relay system" evidence="11">
    <location>
        <position position="319"/>
    </location>
</feature>
<dbReference type="RefSeq" id="WP_239672236.1">
    <property type="nucleotide sequence ID" value="NZ_CP049742.1"/>
</dbReference>
<feature type="domain" description="SLH" evidence="13">
    <location>
        <begin position="443"/>
        <end position="497"/>
    </location>
</feature>
<dbReference type="PROSITE" id="PS51892">
    <property type="entry name" value="SUBTILASE"/>
    <property type="match status" value="1"/>
</dbReference>
<dbReference type="KEGG" id="mcui:G8O30_11690"/>
<dbReference type="EMBL" id="CP049742">
    <property type="protein sequence ID" value="QPC47565.1"/>
    <property type="molecule type" value="Genomic_DNA"/>
</dbReference>
<dbReference type="InterPro" id="IPR015500">
    <property type="entry name" value="Peptidase_S8_subtilisin-rel"/>
</dbReference>
<dbReference type="Gene3D" id="3.40.50.200">
    <property type="entry name" value="Peptidase S8/S53 domain"/>
    <property type="match status" value="1"/>
</dbReference>
<dbReference type="InterPro" id="IPR050131">
    <property type="entry name" value="Peptidase_S8_subtilisin-like"/>
</dbReference>
<sequence>MKKWMTTATLLLLIGLGLVPTAKGEETIRINVAFQESVTASYLSEKGIKVIHEFDSISVATAEVTAEQKVTLENDAFIKWIEEDTTVQLTAQQKDWGYTVVQSQHNVDKGKRYTGAGVKVGVIDTGINKNHPDLKIAGGISFIEGVNSYDDPNGHGTHVAGIIAALDNTIGVVGIAPDVELFAIRSLASNGYGNQSDIVAGVDWAIKQGLDIINLSVTTSQGSSALREIIEKAYEQGMIVVAASGNSSSSLPSNTEVLYPARYPEVIAVGSIGRDQSRSVFSYFGENLEFVAPGDGIYSTTQDSLTDKNDDYGYSTGTSMASPFLAATAALYKEAYPELSNKEIRALMRKNAYDLGPAGKDREYGFGLVKAPIKQSPMPNEPYSDIVKGSWYESSVRQLIEMQILFGYKDKMVRPDQAVTRAEAVAMIGRALGLNTPQTATVYKDVPNDHFASGYIREGTNRLWLYGYPDGTFRPGLPMTRGEVATVLKNAYEIQEGKENPFSDVPANKFYTPAVLGLSKSQIITGYKDGTFRPNEFVTRAELAVMIVNLL</sequence>
<dbReference type="PROSITE" id="PS00136">
    <property type="entry name" value="SUBTILASE_ASP"/>
    <property type="match status" value="1"/>
</dbReference>
<proteinExistence type="inferred from homology"/>
<evidence type="ECO:0000256" key="6">
    <source>
        <dbReference type="ARBA" id="ARBA00022723"/>
    </source>
</evidence>
<dbReference type="GO" id="GO:0005576">
    <property type="term" value="C:extracellular region"/>
    <property type="evidence" value="ECO:0007669"/>
    <property type="project" value="UniProtKB-SubCell"/>
</dbReference>
<evidence type="ECO:0000256" key="8">
    <source>
        <dbReference type="ARBA" id="ARBA00022801"/>
    </source>
</evidence>
<keyword evidence="5 11" id="KW-0645">Protease</keyword>
<dbReference type="Pfam" id="PF00082">
    <property type="entry name" value="Peptidase_S8"/>
    <property type="match status" value="1"/>
</dbReference>
<evidence type="ECO:0000256" key="10">
    <source>
        <dbReference type="ARBA" id="ARBA00022837"/>
    </source>
</evidence>
<gene>
    <name evidence="14" type="ORF">G8O30_11690</name>
</gene>
<dbReference type="Pfam" id="PF00395">
    <property type="entry name" value="SLH"/>
    <property type="match status" value="3"/>
</dbReference>
<feature type="active site" description="Charge relay system" evidence="11">
    <location>
        <position position="155"/>
    </location>
</feature>
<keyword evidence="15" id="KW-1185">Reference proteome</keyword>
<keyword evidence="9 11" id="KW-0720">Serine protease</keyword>
<dbReference type="InterPro" id="IPR034202">
    <property type="entry name" value="Subtilisin_Carlsberg-like"/>
</dbReference>
<name>A0A7S8CCP9_9BACI</name>
<dbReference type="PROSITE" id="PS00137">
    <property type="entry name" value="SUBTILASE_HIS"/>
    <property type="match status" value="1"/>
</dbReference>
<feature type="domain" description="SLH" evidence="13">
    <location>
        <begin position="498"/>
        <end position="551"/>
    </location>
</feature>
<evidence type="ECO:0000256" key="5">
    <source>
        <dbReference type="ARBA" id="ARBA00022670"/>
    </source>
</evidence>
<dbReference type="Gene3D" id="3.30.70.80">
    <property type="entry name" value="Peptidase S8 propeptide/proteinase inhibitor I9"/>
    <property type="match status" value="1"/>
</dbReference>
<comment type="cofactor">
    <cofactor evidence="1">
        <name>Ca(2+)</name>
        <dbReference type="ChEBI" id="CHEBI:29108"/>
    </cofactor>
</comment>
<evidence type="ECO:0000256" key="7">
    <source>
        <dbReference type="ARBA" id="ARBA00022729"/>
    </source>
</evidence>
<evidence type="ECO:0000256" key="4">
    <source>
        <dbReference type="ARBA" id="ARBA00022525"/>
    </source>
</evidence>
<dbReference type="PRINTS" id="PR00723">
    <property type="entry name" value="SUBTILISIN"/>
</dbReference>
<feature type="domain" description="SLH" evidence="13">
    <location>
        <begin position="379"/>
        <end position="442"/>
    </location>
</feature>
<reference evidence="14 15" key="1">
    <citation type="submission" date="2019-07" db="EMBL/GenBank/DDBJ databases">
        <title>Genome sequence of 2 isolates from Red Sea Mangroves.</title>
        <authorList>
            <person name="Sefrji F."/>
            <person name="Michoud G."/>
            <person name="Merlino G."/>
            <person name="Daffonchio D."/>
        </authorList>
    </citation>
    <scope>NUCLEOTIDE SEQUENCE [LARGE SCALE GENOMIC DNA]</scope>
    <source>
        <strain evidence="14 15">R1DC41</strain>
    </source>
</reference>
<evidence type="ECO:0000256" key="9">
    <source>
        <dbReference type="ARBA" id="ARBA00022825"/>
    </source>
</evidence>
<keyword evidence="8 11" id="KW-0378">Hydrolase</keyword>
<evidence type="ECO:0000256" key="3">
    <source>
        <dbReference type="ARBA" id="ARBA00011073"/>
    </source>
</evidence>
<comment type="subcellular location">
    <subcellularLocation>
        <location evidence="2">Secreted</location>
    </subcellularLocation>
</comment>
<evidence type="ECO:0000256" key="1">
    <source>
        <dbReference type="ARBA" id="ARBA00001913"/>
    </source>
</evidence>
<accession>A0A7S8CCP9</accession>
<feature type="active site" description="Charge relay system" evidence="11">
    <location>
        <position position="124"/>
    </location>
</feature>
<evidence type="ECO:0000313" key="14">
    <source>
        <dbReference type="EMBL" id="QPC47565.1"/>
    </source>
</evidence>
<keyword evidence="6" id="KW-0479">Metal-binding</keyword>
<evidence type="ECO:0000256" key="12">
    <source>
        <dbReference type="SAM" id="SignalP"/>
    </source>
</evidence>
<dbReference type="GO" id="GO:0006508">
    <property type="term" value="P:proteolysis"/>
    <property type="evidence" value="ECO:0007669"/>
    <property type="project" value="UniProtKB-KW"/>
</dbReference>
<dbReference type="PROSITE" id="PS51272">
    <property type="entry name" value="SLH"/>
    <property type="match status" value="3"/>
</dbReference>
<evidence type="ECO:0000256" key="11">
    <source>
        <dbReference type="PROSITE-ProRule" id="PRU01240"/>
    </source>
</evidence>
<dbReference type="Proteomes" id="UP000593626">
    <property type="component" value="Chromosome"/>
</dbReference>
<dbReference type="SUPFAM" id="SSF52743">
    <property type="entry name" value="Subtilisin-like"/>
    <property type="match status" value="1"/>
</dbReference>
<keyword evidence="4" id="KW-0964">Secreted</keyword>
<dbReference type="InterPro" id="IPR023827">
    <property type="entry name" value="Peptidase_S8_Asp-AS"/>
</dbReference>
<protein>
    <submittedName>
        <fullName evidence="14">S8 family serine peptidase</fullName>
    </submittedName>
</protein>
<dbReference type="GO" id="GO:0046872">
    <property type="term" value="F:metal ion binding"/>
    <property type="evidence" value="ECO:0007669"/>
    <property type="project" value="UniProtKB-KW"/>
</dbReference>
<dbReference type="GO" id="GO:0004252">
    <property type="term" value="F:serine-type endopeptidase activity"/>
    <property type="evidence" value="ECO:0007669"/>
    <property type="project" value="UniProtKB-UniRule"/>
</dbReference>
<dbReference type="InterPro" id="IPR037045">
    <property type="entry name" value="S8pro/Inhibitor_I9_sf"/>
</dbReference>
<organism evidence="14 15">
    <name type="scientific">Mangrovibacillus cuniculi</name>
    <dbReference type="NCBI Taxonomy" id="2593652"/>
    <lineage>
        <taxon>Bacteria</taxon>
        <taxon>Bacillati</taxon>
        <taxon>Bacillota</taxon>
        <taxon>Bacilli</taxon>
        <taxon>Bacillales</taxon>
        <taxon>Bacillaceae</taxon>
        <taxon>Mangrovibacillus</taxon>
    </lineage>
</organism>
<dbReference type="InterPro" id="IPR036852">
    <property type="entry name" value="Peptidase_S8/S53_dom_sf"/>
</dbReference>
<keyword evidence="10" id="KW-0106">Calcium</keyword>
<dbReference type="PANTHER" id="PTHR43806:SF11">
    <property type="entry name" value="CEREVISIN-RELATED"/>
    <property type="match status" value="1"/>
</dbReference>
<dbReference type="PANTHER" id="PTHR43806">
    <property type="entry name" value="PEPTIDASE S8"/>
    <property type="match status" value="1"/>
</dbReference>
<evidence type="ECO:0000256" key="2">
    <source>
        <dbReference type="ARBA" id="ARBA00004613"/>
    </source>
</evidence>
<feature type="chain" id="PRO_5033031825" evidence="12">
    <location>
        <begin position="25"/>
        <end position="551"/>
    </location>
</feature>